<accession>A0A975DEI1</accession>
<dbReference type="RefSeq" id="WP_208841766.1">
    <property type="nucleotide sequence ID" value="NZ_CP072133.1"/>
</dbReference>
<evidence type="ECO:0000313" key="1">
    <source>
        <dbReference type="EMBL" id="QTH70170.1"/>
    </source>
</evidence>
<dbReference type="PROSITE" id="PS51257">
    <property type="entry name" value="PROKAR_LIPOPROTEIN"/>
    <property type="match status" value="1"/>
</dbReference>
<sequence length="220" mass="25641">MRHSVLCVIALILLGCQNSKVHVFMETLSESRQAQVEQSLNEHHIAYEIASSRTPSSYSGARLNKFPGNENRALYDTLRELVQHIGFQSLDIQDFNQDKHSFSNGHVGLYLIDESKVRTVPELMVAQHCEQSERPIVFNANYRWKTQDGQWRGDWRYYQPYLTLRYDSDDGYFEEQSFELREEIELTPFGEKPKLTFVAMGHRRKAMPILNCDFVAVIMD</sequence>
<dbReference type="EMBL" id="CP072133">
    <property type="protein sequence ID" value="QTH70170.1"/>
    <property type="molecule type" value="Genomic_DNA"/>
</dbReference>
<proteinExistence type="predicted"/>
<name>A0A975DEI1_9GAMM</name>
<keyword evidence="2" id="KW-1185">Reference proteome</keyword>
<dbReference type="Proteomes" id="UP000664904">
    <property type="component" value="Chromosome"/>
</dbReference>
<evidence type="ECO:0008006" key="3">
    <source>
        <dbReference type="Google" id="ProtNLM"/>
    </source>
</evidence>
<gene>
    <name evidence="1" type="ORF">J5O05_08890</name>
</gene>
<dbReference type="KEGG" id="pxi:J5O05_08890"/>
<protein>
    <recommendedName>
        <fullName evidence="3">Lipoprotein</fullName>
    </recommendedName>
</protein>
<reference evidence="1" key="1">
    <citation type="submission" date="2021-03" db="EMBL/GenBank/DDBJ databases">
        <title>Complete Genome of Pseudoalteromonas xiamenensis STKMTI.2, a new potential marine bacterium producing anti-Vibrio compounds.</title>
        <authorList>
            <person name="Handayani D.P."/>
            <person name="Isnansetyo A."/>
            <person name="Istiqomah I."/>
            <person name="Jumina J."/>
        </authorList>
    </citation>
    <scope>NUCLEOTIDE SEQUENCE</scope>
    <source>
        <strain evidence="1">STKMTI.2</strain>
    </source>
</reference>
<organism evidence="1 2">
    <name type="scientific">Pseudoalteromonas xiamenensis</name>
    <dbReference type="NCBI Taxonomy" id="882626"/>
    <lineage>
        <taxon>Bacteria</taxon>
        <taxon>Pseudomonadati</taxon>
        <taxon>Pseudomonadota</taxon>
        <taxon>Gammaproteobacteria</taxon>
        <taxon>Alteromonadales</taxon>
        <taxon>Pseudoalteromonadaceae</taxon>
        <taxon>Pseudoalteromonas</taxon>
    </lineage>
</organism>
<evidence type="ECO:0000313" key="2">
    <source>
        <dbReference type="Proteomes" id="UP000664904"/>
    </source>
</evidence>
<dbReference type="AlphaFoldDB" id="A0A975DEI1"/>